<dbReference type="Pfam" id="PF02169">
    <property type="entry name" value="LPP20"/>
    <property type="match status" value="1"/>
</dbReference>
<dbReference type="PROSITE" id="PS51257">
    <property type="entry name" value="PROKAR_LIPOPROTEIN"/>
    <property type="match status" value="1"/>
</dbReference>
<reference evidence="3 4" key="1">
    <citation type="submission" date="2022-10" db="EMBL/GenBank/DDBJ databases">
        <title>Marinomonas transparenta sp. nov. and Marinomonas sargassi sp. nov., isolated from marine alga (Sargassum natans (L.) Gaillon).</title>
        <authorList>
            <person name="Wang Y."/>
        </authorList>
    </citation>
    <scope>NUCLEOTIDE SEQUENCE [LARGE SCALE GENOMIC DNA]</scope>
    <source>
        <strain evidence="3 4">C2222</strain>
    </source>
</reference>
<dbReference type="InterPro" id="IPR024952">
    <property type="entry name" value="LPP20-like_dom"/>
</dbReference>
<dbReference type="EMBL" id="JAOVZB010000005">
    <property type="protein sequence ID" value="MCV2403476.1"/>
    <property type="molecule type" value="Genomic_DNA"/>
</dbReference>
<evidence type="ECO:0000313" key="4">
    <source>
        <dbReference type="Proteomes" id="UP001209713"/>
    </source>
</evidence>
<feature type="signal peptide" evidence="1">
    <location>
        <begin position="1"/>
        <end position="24"/>
    </location>
</feature>
<evidence type="ECO:0000256" key="1">
    <source>
        <dbReference type="SAM" id="SignalP"/>
    </source>
</evidence>
<feature type="domain" description="Lipoprotein LPP20-like" evidence="2">
    <location>
        <begin position="103"/>
        <end position="170"/>
    </location>
</feature>
<evidence type="ECO:0000313" key="3">
    <source>
        <dbReference type="EMBL" id="MCV2403476.1"/>
    </source>
</evidence>
<organism evidence="3 4">
    <name type="scientific">Marinomonas sargassi</name>
    <dbReference type="NCBI Taxonomy" id="2984494"/>
    <lineage>
        <taxon>Bacteria</taxon>
        <taxon>Pseudomonadati</taxon>
        <taxon>Pseudomonadota</taxon>
        <taxon>Gammaproteobacteria</taxon>
        <taxon>Oceanospirillales</taxon>
        <taxon>Oceanospirillaceae</taxon>
        <taxon>Marinomonas</taxon>
    </lineage>
</organism>
<dbReference type="RefSeq" id="WP_263530857.1">
    <property type="nucleotide sequence ID" value="NZ_JAOVZB010000005.1"/>
</dbReference>
<keyword evidence="1" id="KW-0732">Signal</keyword>
<gene>
    <name evidence="3" type="ORF">OFY17_11355</name>
</gene>
<protein>
    <submittedName>
        <fullName evidence="3">LPP20 family lipoprotein</fullName>
    </submittedName>
</protein>
<keyword evidence="4" id="KW-1185">Reference proteome</keyword>
<comment type="caution">
    <text evidence="3">The sequence shown here is derived from an EMBL/GenBank/DDBJ whole genome shotgun (WGS) entry which is preliminary data.</text>
</comment>
<keyword evidence="3" id="KW-0449">Lipoprotein</keyword>
<proteinExistence type="predicted"/>
<dbReference type="Proteomes" id="UP001209713">
    <property type="component" value="Unassembled WGS sequence"/>
</dbReference>
<feature type="chain" id="PRO_5046310964" evidence="1">
    <location>
        <begin position="25"/>
        <end position="217"/>
    </location>
</feature>
<name>A0ABT2YUA4_9GAMM</name>
<evidence type="ECO:0000259" key="2">
    <source>
        <dbReference type="Pfam" id="PF02169"/>
    </source>
</evidence>
<sequence>MTVFFRLIFVVLGAVILSGCQNLNQTGTTSAVSAECTTVAPCNGNTTDFNQSTPTPVFTQNTGSVNTASTIAVIKQEPIVVTATGYAALTTNKRLSKSQARILTLRSSMLDAYRNLSERVYGLKIDGSSSLRNMVIENDELRTYVDAYLVGAKVVSQREHEDGTFETVVEMALQENFRQCITSSAGVSADPNCQITPGYRAINVESAAPTTNFYSIE</sequence>
<accession>A0ABT2YUA4</accession>